<feature type="region of interest" description="Disordered" evidence="5">
    <location>
        <begin position="123"/>
        <end position="146"/>
    </location>
</feature>
<feature type="transmembrane region" description="Helical" evidence="6">
    <location>
        <begin position="21"/>
        <end position="41"/>
    </location>
</feature>
<dbReference type="GO" id="GO:0016020">
    <property type="term" value="C:membrane"/>
    <property type="evidence" value="ECO:0007669"/>
    <property type="project" value="UniProtKB-SubCell"/>
</dbReference>
<accession>A0AAD7UB72</accession>
<comment type="subcellular location">
    <subcellularLocation>
        <location evidence="1">Membrane</location>
        <topology evidence="1">Multi-pass membrane protein</topology>
    </subcellularLocation>
</comment>
<proteinExistence type="predicted"/>
<evidence type="ECO:0000256" key="3">
    <source>
        <dbReference type="ARBA" id="ARBA00022989"/>
    </source>
</evidence>
<organism evidence="7 8">
    <name type="scientific">Chrysophaeum taylorii</name>
    <dbReference type="NCBI Taxonomy" id="2483200"/>
    <lineage>
        <taxon>Eukaryota</taxon>
        <taxon>Sar</taxon>
        <taxon>Stramenopiles</taxon>
        <taxon>Ochrophyta</taxon>
        <taxon>Pelagophyceae</taxon>
        <taxon>Pelagomonadales</taxon>
        <taxon>Pelagomonadaceae</taxon>
        <taxon>Chrysophaeum</taxon>
    </lineage>
</organism>
<sequence>MTGCLFCAGGSETNTPRTFMIGLYLVGFGLFAFILELKYFPNIVKWCPALETYFGKGFFFIFWGFLFFGGDVGTSILAIFFLASGVCYMTAQFLVWAPPIHLMGDDQVQDAQAAERLDRYDRDDGSAAMPVDPYVSSFKTDDNTNV</sequence>
<keyword evidence="4 6" id="KW-0472">Membrane</keyword>
<dbReference type="InterPro" id="IPR013714">
    <property type="entry name" value="Golgi_TVP15"/>
</dbReference>
<keyword evidence="8" id="KW-1185">Reference proteome</keyword>
<gene>
    <name evidence="7" type="ORF">CTAYLR_005212</name>
</gene>
<evidence type="ECO:0000256" key="6">
    <source>
        <dbReference type="SAM" id="Phobius"/>
    </source>
</evidence>
<name>A0AAD7UB72_9STRA</name>
<evidence type="ECO:0000313" key="8">
    <source>
        <dbReference type="Proteomes" id="UP001230188"/>
    </source>
</evidence>
<dbReference type="Proteomes" id="UP001230188">
    <property type="component" value="Unassembled WGS sequence"/>
</dbReference>
<reference evidence="7" key="1">
    <citation type="submission" date="2023-01" db="EMBL/GenBank/DDBJ databases">
        <title>Metagenome sequencing of chrysophaentin producing Chrysophaeum taylorii.</title>
        <authorList>
            <person name="Davison J."/>
            <person name="Bewley C."/>
        </authorList>
    </citation>
    <scope>NUCLEOTIDE SEQUENCE</scope>
    <source>
        <strain evidence="7">NIES-1699</strain>
    </source>
</reference>
<dbReference type="EMBL" id="JAQMWT010000421">
    <property type="protein sequence ID" value="KAJ8601565.1"/>
    <property type="molecule type" value="Genomic_DNA"/>
</dbReference>
<dbReference type="Pfam" id="PF08507">
    <property type="entry name" value="COPI_assoc"/>
    <property type="match status" value="1"/>
</dbReference>
<evidence type="ECO:0000256" key="4">
    <source>
        <dbReference type="ARBA" id="ARBA00023136"/>
    </source>
</evidence>
<evidence type="ECO:0000256" key="2">
    <source>
        <dbReference type="ARBA" id="ARBA00022692"/>
    </source>
</evidence>
<evidence type="ECO:0000256" key="5">
    <source>
        <dbReference type="SAM" id="MobiDB-lite"/>
    </source>
</evidence>
<evidence type="ECO:0000313" key="7">
    <source>
        <dbReference type="EMBL" id="KAJ8601565.1"/>
    </source>
</evidence>
<dbReference type="AlphaFoldDB" id="A0AAD7UB72"/>
<evidence type="ECO:0000256" key="1">
    <source>
        <dbReference type="ARBA" id="ARBA00004141"/>
    </source>
</evidence>
<keyword evidence="2 6" id="KW-0812">Transmembrane</keyword>
<keyword evidence="3 6" id="KW-1133">Transmembrane helix</keyword>
<protein>
    <submittedName>
        <fullName evidence="7">Uncharacterized protein</fullName>
    </submittedName>
</protein>
<comment type="caution">
    <text evidence="7">The sequence shown here is derived from an EMBL/GenBank/DDBJ whole genome shotgun (WGS) entry which is preliminary data.</text>
</comment>